<dbReference type="Gene3D" id="2.40.160.10">
    <property type="entry name" value="Porin"/>
    <property type="match status" value="1"/>
</dbReference>
<sequence length="400" mass="42568">MAVLAPFLIAGWPHPASAAPGDTIEIGGGASLDPILAARLRHEVVDQAGAPDDAEALTLRVRAGAELKIEGFSILAEGEGTAALADDYNDTLPGNGIEPFPVVADPENFELNRLQVSWTRDGTGVTVGRQRIILDNARFVGNVGWRQNEQTFDAVRGQAKLGPVSLDATYSISQRTVFGVDSPNSHFDGDIVLLNGGIDLPVIDAKAFAYLVDYDTRVAFSSQTYGVLASAGVDIPAVGKLNALASYARQSDYGANPIAYDADYINARLGLALFGFDLAAGYEELGSDGGVAAFQTPLATLHAFNGWADMFLTTPPTGLRDHYVTVGRSFGVPFLPGLKADLTYHEFDSDFGGLDYGSEWDASLGFKVGPAALLAKYANYRADGFAVDTEKFWLQAEISF</sequence>
<accession>A0A4Q2KMQ5</accession>
<reference evidence="1 2" key="1">
    <citation type="submission" date="2019-01" db="EMBL/GenBank/DDBJ databases">
        <title>Altererythrobacter rhizovicinus sp. nov., isolated from the rhizosphere soil of Haloxylon ammodendron.</title>
        <authorList>
            <person name="Li H.-P."/>
            <person name="Gou J.-Y."/>
            <person name="Yao D."/>
            <person name="Han Q.-Q."/>
            <person name="Shao K.-Z."/>
            <person name="Zhao Q."/>
            <person name="Zhang J.-L."/>
        </authorList>
    </citation>
    <scope>NUCLEOTIDE SEQUENCE [LARGE SCALE GENOMIC DNA]</scope>
    <source>
        <strain evidence="1 2">AY-3R</strain>
    </source>
</reference>
<dbReference type="InterPro" id="IPR023614">
    <property type="entry name" value="Porin_dom_sf"/>
</dbReference>
<dbReference type="Proteomes" id="UP000293623">
    <property type="component" value="Unassembled WGS sequence"/>
</dbReference>
<evidence type="ECO:0000313" key="1">
    <source>
        <dbReference type="EMBL" id="RXZ66634.1"/>
    </source>
</evidence>
<dbReference type="EMBL" id="SDPV01000001">
    <property type="protein sequence ID" value="RXZ66634.1"/>
    <property type="molecule type" value="Genomic_DNA"/>
</dbReference>
<proteinExistence type="predicted"/>
<protein>
    <recommendedName>
        <fullName evidence="3">Alginate export domain-containing protein</fullName>
    </recommendedName>
</protein>
<keyword evidence="2" id="KW-1185">Reference proteome</keyword>
<evidence type="ECO:0000313" key="2">
    <source>
        <dbReference type="Proteomes" id="UP000293623"/>
    </source>
</evidence>
<evidence type="ECO:0008006" key="3">
    <source>
        <dbReference type="Google" id="ProtNLM"/>
    </source>
</evidence>
<name>A0A4Q2KMQ5_9SPHN</name>
<gene>
    <name evidence="1" type="ORF">ETX26_01980</name>
</gene>
<organism evidence="1 2">
    <name type="scientific">Pelagerythrobacter rhizovicinus</name>
    <dbReference type="NCBI Taxonomy" id="2268576"/>
    <lineage>
        <taxon>Bacteria</taxon>
        <taxon>Pseudomonadati</taxon>
        <taxon>Pseudomonadota</taxon>
        <taxon>Alphaproteobacteria</taxon>
        <taxon>Sphingomonadales</taxon>
        <taxon>Erythrobacteraceae</taxon>
        <taxon>Pelagerythrobacter</taxon>
    </lineage>
</organism>
<comment type="caution">
    <text evidence="1">The sequence shown here is derived from an EMBL/GenBank/DDBJ whole genome shotgun (WGS) entry which is preliminary data.</text>
</comment>
<dbReference type="AlphaFoldDB" id="A0A4Q2KMQ5"/>
<dbReference type="OrthoDB" id="9767539at2"/>